<feature type="compositionally biased region" description="Basic residues" evidence="9">
    <location>
        <begin position="400"/>
        <end position="410"/>
    </location>
</feature>
<dbReference type="STRING" id="9258.ENSOANP00000032072"/>
<dbReference type="PANTHER" id="PTHR10782:SF10">
    <property type="entry name" value="E3 SUMO-PROTEIN LIGASE PIAS3"/>
    <property type="match status" value="1"/>
</dbReference>
<feature type="compositionally biased region" description="Polar residues" evidence="9">
    <location>
        <begin position="351"/>
        <end position="364"/>
    </location>
</feature>
<feature type="compositionally biased region" description="Low complexity" evidence="9">
    <location>
        <begin position="430"/>
        <end position="442"/>
    </location>
</feature>
<keyword evidence="6" id="KW-0833">Ubl conjugation pathway</keyword>
<dbReference type="InParanoid" id="K7EEW5"/>
<protein>
    <recommendedName>
        <fullName evidence="14">SP-RING-type domain-containing protein</fullName>
    </recommendedName>
</protein>
<dbReference type="HOGENOM" id="CLU_590458_0_0_1"/>
<dbReference type="OrthoDB" id="6408963at2759"/>
<dbReference type="Pfam" id="PF14324">
    <property type="entry name" value="PINIT"/>
    <property type="match status" value="1"/>
</dbReference>
<dbReference type="InterPro" id="IPR013083">
    <property type="entry name" value="Znf_RING/FYVE/PHD"/>
</dbReference>
<evidence type="ECO:0008006" key="14">
    <source>
        <dbReference type="Google" id="ProtNLM"/>
    </source>
</evidence>
<dbReference type="GO" id="GO:0016925">
    <property type="term" value="P:protein sumoylation"/>
    <property type="evidence" value="ECO:0000318"/>
    <property type="project" value="GO_Central"/>
</dbReference>
<comment type="pathway">
    <text evidence="1">Protein modification; protein sumoylation.</text>
</comment>
<dbReference type="AlphaFoldDB" id="K7EEW5"/>
<evidence type="ECO:0000256" key="2">
    <source>
        <dbReference type="ARBA" id="ARBA00005383"/>
    </source>
</evidence>
<dbReference type="UniPathway" id="UPA00886"/>
<feature type="region of interest" description="Disordered" evidence="9">
    <location>
        <begin position="312"/>
        <end position="371"/>
    </location>
</feature>
<evidence type="ECO:0000256" key="3">
    <source>
        <dbReference type="ARBA" id="ARBA00022679"/>
    </source>
</evidence>
<dbReference type="InterPro" id="IPR004181">
    <property type="entry name" value="Znf_MIZ"/>
</dbReference>
<feature type="compositionally biased region" description="Polar residues" evidence="9">
    <location>
        <begin position="448"/>
        <end position="469"/>
    </location>
</feature>
<keyword evidence="4" id="KW-0479">Metal-binding</keyword>
<accession>K7EEW5</accession>
<dbReference type="GeneTree" id="ENSGT01030000234539"/>
<dbReference type="OMA" id="AREKIDC"/>
<evidence type="ECO:0000256" key="1">
    <source>
        <dbReference type="ARBA" id="ARBA00004718"/>
    </source>
</evidence>
<evidence type="ECO:0000313" key="12">
    <source>
        <dbReference type="Ensembl" id="ENSOANP00000032072.2"/>
    </source>
</evidence>
<dbReference type="GO" id="GO:0008270">
    <property type="term" value="F:zinc ion binding"/>
    <property type="evidence" value="ECO:0007669"/>
    <property type="project" value="UniProtKB-KW"/>
</dbReference>
<dbReference type="GO" id="GO:0000785">
    <property type="term" value="C:chromatin"/>
    <property type="evidence" value="ECO:0000318"/>
    <property type="project" value="GO_Central"/>
</dbReference>
<feature type="region of interest" description="Disordered" evidence="9">
    <location>
        <begin position="393"/>
        <end position="481"/>
    </location>
</feature>
<keyword evidence="3" id="KW-0808">Transferase</keyword>
<dbReference type="RefSeq" id="XP_039766029.1">
    <property type="nucleotide sequence ID" value="XM_039910095.1"/>
</dbReference>
<evidence type="ECO:0000256" key="7">
    <source>
        <dbReference type="ARBA" id="ARBA00022833"/>
    </source>
</evidence>
<dbReference type="PANTHER" id="PTHR10782">
    <property type="entry name" value="ZINC FINGER MIZ DOMAIN-CONTAINING PROTEIN"/>
    <property type="match status" value="1"/>
</dbReference>
<reference evidence="12" key="2">
    <citation type="submission" date="2025-08" db="UniProtKB">
        <authorList>
            <consortium name="Ensembl"/>
        </authorList>
    </citation>
    <scope>IDENTIFICATION</scope>
    <source>
        <strain evidence="12">Glennie</strain>
    </source>
</reference>
<reference evidence="12" key="3">
    <citation type="submission" date="2025-09" db="UniProtKB">
        <authorList>
            <consortium name="Ensembl"/>
        </authorList>
    </citation>
    <scope>IDENTIFICATION</scope>
    <source>
        <strain evidence="12">Glennie</strain>
    </source>
</reference>
<organism evidence="12 13">
    <name type="scientific">Ornithorhynchus anatinus</name>
    <name type="common">Duckbill platypus</name>
    <dbReference type="NCBI Taxonomy" id="9258"/>
    <lineage>
        <taxon>Eukaryota</taxon>
        <taxon>Metazoa</taxon>
        <taxon>Chordata</taxon>
        <taxon>Craniata</taxon>
        <taxon>Vertebrata</taxon>
        <taxon>Euteleostomi</taxon>
        <taxon>Mammalia</taxon>
        <taxon>Monotremata</taxon>
        <taxon>Ornithorhynchidae</taxon>
        <taxon>Ornithorhynchus</taxon>
    </lineage>
</organism>
<dbReference type="Gene3D" id="3.30.40.10">
    <property type="entry name" value="Zinc/RING finger domain, C3HC4 (zinc finger)"/>
    <property type="match status" value="1"/>
</dbReference>
<keyword evidence="7" id="KW-0862">Zinc</keyword>
<dbReference type="PROSITE" id="PS51044">
    <property type="entry name" value="ZF_SP_RING"/>
    <property type="match status" value="1"/>
</dbReference>
<dbReference type="Proteomes" id="UP000002279">
    <property type="component" value="Chromosome X1"/>
</dbReference>
<feature type="domain" description="SP-RING-type" evidence="10">
    <location>
        <begin position="190"/>
        <end position="271"/>
    </location>
</feature>
<proteinExistence type="inferred from homology"/>
<dbReference type="Pfam" id="PF02891">
    <property type="entry name" value="zf-MIZ"/>
    <property type="match status" value="1"/>
</dbReference>
<evidence type="ECO:0000256" key="4">
    <source>
        <dbReference type="ARBA" id="ARBA00022723"/>
    </source>
</evidence>
<dbReference type="InterPro" id="IPR023321">
    <property type="entry name" value="PINIT"/>
</dbReference>
<comment type="similarity">
    <text evidence="2">Belongs to the PIAS family.</text>
</comment>
<name>K7EEW5_ORNAN</name>
<sequence length="481" mass="54249">MSAEESDIFTEGPVIRMKELTFFPVCAEFVKPTKLASRDTEQLKMAELSFMARRKHFDGKSSRSELESEDNTLRVQLRLCLWDTRGPQPDCLPLQLIIIVNGKLCLPPVEADGEHYNRPVDITHLVHPSDEVPNGVVLLWSLNDTRDFGMSVCLVKQLTAEKLVEQLKKKAFFPSYKTVYMIRDVMPAVREPAFALGSLRVSLLCPLGWGLVSIPCRAVSCSHIQIFDAVPFLQRNEEEETWKCPICDQEILYRNLVIDEYFFKVLCFIAREKIDCEEIDMLPDGTWFPAKYCMDSLEISEDPSFFGRGRQEIQSDTEGEVSDSSTEVETSKELLSPHPGAAISPSMDTAGASTAKQKPAQGNENQDEDVVYVHLPYSSDVWYERVRKMSEMLKMNCPPKGKKRRRRRSRTPSGELMDLYDPSPDSDQETSTTASMDSSSSSVELHTLATTVSTPTRGPQQPAGESSSLDIRKRPSSRPKQ</sequence>
<dbReference type="FunFam" id="2.60.120.780:FF:000007">
    <property type="entry name" value="E3 SUMO-protein ligase gei-17"/>
    <property type="match status" value="1"/>
</dbReference>
<evidence type="ECO:0000256" key="6">
    <source>
        <dbReference type="ARBA" id="ARBA00022786"/>
    </source>
</evidence>
<dbReference type="GO" id="GO:0061665">
    <property type="term" value="F:SUMO ligase activity"/>
    <property type="evidence" value="ECO:0000318"/>
    <property type="project" value="GO_Central"/>
</dbReference>
<keyword evidence="13" id="KW-1185">Reference proteome</keyword>
<evidence type="ECO:0000259" key="10">
    <source>
        <dbReference type="PROSITE" id="PS51044"/>
    </source>
</evidence>
<gene>
    <name evidence="12" type="primary">LOC103165947</name>
</gene>
<evidence type="ECO:0000256" key="5">
    <source>
        <dbReference type="ARBA" id="ARBA00022771"/>
    </source>
</evidence>
<dbReference type="GeneID" id="103165947"/>
<reference evidence="12 13" key="1">
    <citation type="journal article" date="2008" name="Nature">
        <title>Genome analysis of the platypus reveals unique signatures of evolution.</title>
        <authorList>
            <person name="Warren W.C."/>
            <person name="Hillier L.W."/>
            <person name="Marshall Graves J.A."/>
            <person name="Birney E."/>
            <person name="Ponting C.P."/>
            <person name="Grutzner F."/>
            <person name="Belov K."/>
            <person name="Miller W."/>
            <person name="Clarke L."/>
            <person name="Chinwalla A.T."/>
            <person name="Yang S.P."/>
            <person name="Heger A."/>
            <person name="Locke D.P."/>
            <person name="Miethke P."/>
            <person name="Waters P.D."/>
            <person name="Veyrunes F."/>
            <person name="Fulton L."/>
            <person name="Fulton B."/>
            <person name="Graves T."/>
            <person name="Wallis J."/>
            <person name="Puente X.S."/>
            <person name="Lopez-Otin C."/>
            <person name="Ordonez G.R."/>
            <person name="Eichler E.E."/>
            <person name="Chen L."/>
            <person name="Cheng Z."/>
            <person name="Deakin J.E."/>
            <person name="Alsop A."/>
            <person name="Thompson K."/>
            <person name="Kirby P."/>
            <person name="Papenfuss A.T."/>
            <person name="Wakefield M.J."/>
            <person name="Olender T."/>
            <person name="Lancet D."/>
            <person name="Huttley G.A."/>
            <person name="Smit A.F."/>
            <person name="Pask A."/>
            <person name="Temple-Smith P."/>
            <person name="Batzer M.A."/>
            <person name="Walker J.A."/>
            <person name="Konkel M.K."/>
            <person name="Harris R.S."/>
            <person name="Whittington C.M."/>
            <person name="Wong E.S."/>
            <person name="Gemmell N.J."/>
            <person name="Buschiazzo E."/>
            <person name="Vargas Jentzsch I.M."/>
            <person name="Merkel A."/>
            <person name="Schmitz J."/>
            <person name="Zemann A."/>
            <person name="Churakov G."/>
            <person name="Kriegs J.O."/>
            <person name="Brosius J."/>
            <person name="Murchison E.P."/>
            <person name="Sachidanandam R."/>
            <person name="Smith C."/>
            <person name="Hannon G.J."/>
            <person name="Tsend-Ayush E."/>
            <person name="McMillan D."/>
            <person name="Attenborough R."/>
            <person name="Rens W."/>
            <person name="Ferguson-Smith M."/>
            <person name="Lefevre C.M."/>
            <person name="Sharp J.A."/>
            <person name="Nicholas K.R."/>
            <person name="Ray D.A."/>
            <person name="Kube M."/>
            <person name="Reinhardt R."/>
            <person name="Pringle T.H."/>
            <person name="Taylor J."/>
            <person name="Jones R.C."/>
            <person name="Nixon B."/>
            <person name="Dacheux J.L."/>
            <person name="Niwa H."/>
            <person name="Sekita Y."/>
            <person name="Huang X."/>
            <person name="Stark A."/>
            <person name="Kheradpour P."/>
            <person name="Kellis M."/>
            <person name="Flicek P."/>
            <person name="Chen Y."/>
            <person name="Webber C."/>
            <person name="Hardison R."/>
            <person name="Nelson J."/>
            <person name="Hallsworth-Pepin K."/>
            <person name="Delehaunty K."/>
            <person name="Markovic C."/>
            <person name="Minx P."/>
            <person name="Feng Y."/>
            <person name="Kremitzki C."/>
            <person name="Mitreva M."/>
            <person name="Glasscock J."/>
            <person name="Wylie T."/>
            <person name="Wohldmann P."/>
            <person name="Thiru P."/>
            <person name="Nhan M.N."/>
            <person name="Pohl C.S."/>
            <person name="Smith S.M."/>
            <person name="Hou S."/>
            <person name="Nefedov M."/>
            <person name="de Jong P.J."/>
            <person name="Renfree M.B."/>
            <person name="Mardis E.R."/>
            <person name="Wilson R.K."/>
        </authorList>
    </citation>
    <scope>NUCLEOTIDE SEQUENCE [LARGE SCALE GENOMIC DNA]</scope>
    <source>
        <strain evidence="12 13">Glennie</strain>
    </source>
</reference>
<evidence type="ECO:0000259" key="11">
    <source>
        <dbReference type="PROSITE" id="PS51466"/>
    </source>
</evidence>
<dbReference type="Ensembl" id="ENSOANT00000041321.2">
    <property type="protein sequence ID" value="ENSOANP00000032072.2"/>
    <property type="gene ID" value="ENSOANG00000029789.2"/>
</dbReference>
<dbReference type="Bgee" id="ENSOANG00000029789">
    <property type="expression patterns" value="Expressed in testis"/>
</dbReference>
<feature type="domain" description="PINIT" evidence="11">
    <location>
        <begin position="6"/>
        <end position="158"/>
    </location>
</feature>
<dbReference type="InterPro" id="IPR038654">
    <property type="entry name" value="PINIT_sf"/>
</dbReference>
<dbReference type="GO" id="GO:0006357">
    <property type="term" value="P:regulation of transcription by RNA polymerase II"/>
    <property type="evidence" value="ECO:0000318"/>
    <property type="project" value="GO_Central"/>
</dbReference>
<evidence type="ECO:0000256" key="8">
    <source>
        <dbReference type="PROSITE-ProRule" id="PRU00452"/>
    </source>
</evidence>
<evidence type="ECO:0000256" key="9">
    <source>
        <dbReference type="SAM" id="MobiDB-lite"/>
    </source>
</evidence>
<keyword evidence="5 8" id="KW-0863">Zinc-finger</keyword>
<dbReference type="eggNOG" id="KOG2169">
    <property type="taxonomic scope" value="Eukaryota"/>
</dbReference>
<dbReference type="PROSITE" id="PS51466">
    <property type="entry name" value="PINIT"/>
    <property type="match status" value="1"/>
</dbReference>
<evidence type="ECO:0000313" key="13">
    <source>
        <dbReference type="Proteomes" id="UP000002279"/>
    </source>
</evidence>
<dbReference type="Gene3D" id="2.60.120.780">
    <property type="entry name" value="PINIT domain"/>
    <property type="match status" value="1"/>
</dbReference>
<dbReference type="GO" id="GO:0003712">
    <property type="term" value="F:transcription coregulator activity"/>
    <property type="evidence" value="ECO:0000318"/>
    <property type="project" value="GO_Central"/>
</dbReference>